<keyword evidence="1" id="KW-0472">Membrane</keyword>
<evidence type="ECO:0000313" key="2">
    <source>
        <dbReference type="EMBL" id="GIE43940.1"/>
    </source>
</evidence>
<reference evidence="2 5" key="2">
    <citation type="submission" date="2021-01" db="EMBL/GenBank/DDBJ databases">
        <title>Whole genome shotgun sequence of Actinoplanes lobatus NBRC 12513.</title>
        <authorList>
            <person name="Komaki H."/>
            <person name="Tamura T."/>
        </authorList>
    </citation>
    <scope>NUCLEOTIDE SEQUENCE [LARGE SCALE GENOMIC DNA]</scope>
    <source>
        <strain evidence="2 5">NBRC 12513</strain>
    </source>
</reference>
<evidence type="ECO:0000256" key="1">
    <source>
        <dbReference type="SAM" id="Phobius"/>
    </source>
</evidence>
<evidence type="ECO:0000313" key="4">
    <source>
        <dbReference type="Proteomes" id="UP000590511"/>
    </source>
</evidence>
<dbReference type="EMBL" id="BOMP01000114">
    <property type="protein sequence ID" value="GIE43940.1"/>
    <property type="molecule type" value="Genomic_DNA"/>
</dbReference>
<reference evidence="3 4" key="1">
    <citation type="submission" date="2020-08" db="EMBL/GenBank/DDBJ databases">
        <title>Sequencing the genomes of 1000 actinobacteria strains.</title>
        <authorList>
            <person name="Klenk H.-P."/>
        </authorList>
    </citation>
    <scope>NUCLEOTIDE SEQUENCE [LARGE SCALE GENOMIC DNA]</scope>
    <source>
        <strain evidence="3 4">DSM 43150</strain>
    </source>
</reference>
<gene>
    <name evidence="2" type="ORF">Alo02nite_68380</name>
    <name evidence="3" type="ORF">BJ964_006884</name>
</gene>
<proteinExistence type="predicted"/>
<dbReference type="RefSeq" id="WP_188124519.1">
    <property type="nucleotide sequence ID" value="NZ_BOMP01000114.1"/>
</dbReference>
<evidence type="ECO:0000313" key="5">
    <source>
        <dbReference type="Proteomes" id="UP000631312"/>
    </source>
</evidence>
<dbReference type="AlphaFoldDB" id="A0A7W7HLE7"/>
<name>A0A7W7HLE7_9ACTN</name>
<sequence>MGTLGAVPTLSALTPAGQAAYSAEFLAALLAAATLLFMIFMVVMVLKAVYRIMAKAFLISSGVAANLTFAVAAAVLAIGYLNR</sequence>
<dbReference type="EMBL" id="JACHNC010000001">
    <property type="protein sequence ID" value="MBB4752723.1"/>
    <property type="molecule type" value="Genomic_DNA"/>
</dbReference>
<keyword evidence="5" id="KW-1185">Reference proteome</keyword>
<keyword evidence="1" id="KW-1133">Transmembrane helix</keyword>
<organism evidence="3 4">
    <name type="scientific">Actinoplanes lobatus</name>
    <dbReference type="NCBI Taxonomy" id="113568"/>
    <lineage>
        <taxon>Bacteria</taxon>
        <taxon>Bacillati</taxon>
        <taxon>Actinomycetota</taxon>
        <taxon>Actinomycetes</taxon>
        <taxon>Micromonosporales</taxon>
        <taxon>Micromonosporaceae</taxon>
        <taxon>Actinoplanes</taxon>
    </lineage>
</organism>
<feature type="transmembrane region" description="Helical" evidence="1">
    <location>
        <begin position="57"/>
        <end position="81"/>
    </location>
</feature>
<accession>A0A7W7HLE7</accession>
<evidence type="ECO:0000313" key="3">
    <source>
        <dbReference type="EMBL" id="MBB4752723.1"/>
    </source>
</evidence>
<dbReference type="Proteomes" id="UP000631312">
    <property type="component" value="Unassembled WGS sequence"/>
</dbReference>
<keyword evidence="1" id="KW-0812">Transmembrane</keyword>
<comment type="caution">
    <text evidence="3">The sequence shown here is derived from an EMBL/GenBank/DDBJ whole genome shotgun (WGS) entry which is preliminary data.</text>
</comment>
<feature type="transmembrane region" description="Helical" evidence="1">
    <location>
        <begin position="29"/>
        <end position="50"/>
    </location>
</feature>
<dbReference type="Proteomes" id="UP000590511">
    <property type="component" value="Unassembled WGS sequence"/>
</dbReference>
<protein>
    <submittedName>
        <fullName evidence="3">Uncharacterized protein</fullName>
    </submittedName>
</protein>